<sequence length="429" mass="47375">MDANQQNGTDGDEPIFSKSEQKYAISVLAVAAVLAHFPVLVLVNRFQIRTIFGAAGLLSAIATLVIPTAIRSGFYYFLALRFVNGVAFAVNLPVIGAFCSKWAYYKQNGLFMAVLIAYLHLAAAVTNPISGAICHIFGWSAIFYFHGVVGLLVFLIYGFLYRNSPRKHPFVGDVEKNKIDLEKPTTVDKKLLKHVPYRAIISTPEIWAIWVASIGVSTVLNMIFLYSPIYLRNVLGYSVTHTGFTAAIAPLAQAIMKIIIGQTSDKIKFLSEVNKIRLFNSIAFFGCSILLSFLAFTDPRTHVGDFKLSFILFGCAGGIIGVNTGGLFRAAPILSRQYSHFVTGNISLTLTTTMFLVPFAITPMTANNTAEEWKVVFLWLAGIMTVSNVIFCIFIRGEPCEWTKENFVVGKSSFAQPNPEEEENQSRKL</sequence>
<organism evidence="4 5">
    <name type="scientific">Mesorhabditis belari</name>
    <dbReference type="NCBI Taxonomy" id="2138241"/>
    <lineage>
        <taxon>Eukaryota</taxon>
        <taxon>Metazoa</taxon>
        <taxon>Ecdysozoa</taxon>
        <taxon>Nematoda</taxon>
        <taxon>Chromadorea</taxon>
        <taxon>Rhabditida</taxon>
        <taxon>Rhabditina</taxon>
        <taxon>Rhabditomorpha</taxon>
        <taxon>Rhabditoidea</taxon>
        <taxon>Rhabditidae</taxon>
        <taxon>Mesorhabditinae</taxon>
        <taxon>Mesorhabditis</taxon>
    </lineage>
</organism>
<dbReference type="Proteomes" id="UP000887575">
    <property type="component" value="Unassembled WGS sequence"/>
</dbReference>
<feature type="transmembrane region" description="Helical" evidence="2">
    <location>
        <begin position="207"/>
        <end position="229"/>
    </location>
</feature>
<feature type="transmembrane region" description="Helical" evidence="2">
    <location>
        <begin position="308"/>
        <end position="328"/>
    </location>
</feature>
<feature type="transmembrane region" description="Helical" evidence="2">
    <location>
        <begin position="110"/>
        <end position="130"/>
    </location>
</feature>
<dbReference type="InterPro" id="IPR011701">
    <property type="entry name" value="MFS"/>
</dbReference>
<evidence type="ECO:0000313" key="5">
    <source>
        <dbReference type="WBParaSite" id="MBELARI_LOCUS5098"/>
    </source>
</evidence>
<feature type="transmembrane region" description="Helical" evidence="2">
    <location>
        <begin position="23"/>
        <end position="43"/>
    </location>
</feature>
<feature type="transmembrane region" description="Helical" evidence="2">
    <location>
        <begin position="76"/>
        <end position="98"/>
    </location>
</feature>
<dbReference type="InterPro" id="IPR020846">
    <property type="entry name" value="MFS_dom"/>
</dbReference>
<evidence type="ECO:0000256" key="2">
    <source>
        <dbReference type="SAM" id="Phobius"/>
    </source>
</evidence>
<feature type="transmembrane region" description="Helical" evidence="2">
    <location>
        <begin position="373"/>
        <end position="395"/>
    </location>
</feature>
<keyword evidence="2" id="KW-1133">Transmembrane helix</keyword>
<feature type="transmembrane region" description="Helical" evidence="2">
    <location>
        <begin position="235"/>
        <end position="255"/>
    </location>
</feature>
<keyword evidence="2" id="KW-0812">Transmembrane</keyword>
<feature type="transmembrane region" description="Helical" evidence="2">
    <location>
        <begin position="50"/>
        <end position="70"/>
    </location>
</feature>
<feature type="transmembrane region" description="Helical" evidence="2">
    <location>
        <begin position="340"/>
        <end position="361"/>
    </location>
</feature>
<proteinExistence type="predicted"/>
<protein>
    <recommendedName>
        <fullName evidence="3">Major facilitator superfamily (MFS) profile domain-containing protein</fullName>
    </recommendedName>
</protein>
<feature type="transmembrane region" description="Helical" evidence="2">
    <location>
        <begin position="276"/>
        <end position="296"/>
    </location>
</feature>
<dbReference type="PANTHER" id="PTHR45757">
    <property type="entry name" value="PROTEIN CBG23364-RELATED"/>
    <property type="match status" value="1"/>
</dbReference>
<dbReference type="SUPFAM" id="SSF103473">
    <property type="entry name" value="MFS general substrate transporter"/>
    <property type="match status" value="1"/>
</dbReference>
<name>A0AAF3FDM1_9BILA</name>
<dbReference type="AlphaFoldDB" id="A0AAF3FDM1"/>
<dbReference type="WBParaSite" id="MBELARI_LOCUS5098">
    <property type="protein sequence ID" value="MBELARI_LOCUS5098"/>
    <property type="gene ID" value="MBELARI_LOCUS5098"/>
</dbReference>
<accession>A0AAF3FDM1</accession>
<feature type="domain" description="Major facilitator superfamily (MFS) profile" evidence="3">
    <location>
        <begin position="1"/>
        <end position="399"/>
    </location>
</feature>
<dbReference type="Gene3D" id="1.20.1250.20">
    <property type="entry name" value="MFS general substrate transporter like domains"/>
    <property type="match status" value="2"/>
</dbReference>
<evidence type="ECO:0000313" key="4">
    <source>
        <dbReference type="Proteomes" id="UP000887575"/>
    </source>
</evidence>
<dbReference type="PROSITE" id="PS50850">
    <property type="entry name" value="MFS"/>
    <property type="match status" value="1"/>
</dbReference>
<dbReference type="GO" id="GO:0022857">
    <property type="term" value="F:transmembrane transporter activity"/>
    <property type="evidence" value="ECO:0007669"/>
    <property type="project" value="InterPro"/>
</dbReference>
<dbReference type="Pfam" id="PF07690">
    <property type="entry name" value="MFS_1"/>
    <property type="match status" value="1"/>
</dbReference>
<reference evidence="5" key="1">
    <citation type="submission" date="2024-02" db="UniProtKB">
        <authorList>
            <consortium name="WormBaseParasite"/>
        </authorList>
    </citation>
    <scope>IDENTIFICATION</scope>
</reference>
<evidence type="ECO:0000259" key="3">
    <source>
        <dbReference type="PROSITE" id="PS50850"/>
    </source>
</evidence>
<evidence type="ECO:0000256" key="1">
    <source>
        <dbReference type="ARBA" id="ARBA00004141"/>
    </source>
</evidence>
<feature type="transmembrane region" description="Helical" evidence="2">
    <location>
        <begin position="136"/>
        <end position="160"/>
    </location>
</feature>
<comment type="subcellular location">
    <subcellularLocation>
        <location evidence="1">Membrane</location>
        <topology evidence="1">Multi-pass membrane protein</topology>
    </subcellularLocation>
</comment>
<dbReference type="GO" id="GO:0016020">
    <property type="term" value="C:membrane"/>
    <property type="evidence" value="ECO:0007669"/>
    <property type="project" value="UniProtKB-SubCell"/>
</dbReference>
<keyword evidence="4" id="KW-1185">Reference proteome</keyword>
<dbReference type="InterPro" id="IPR036259">
    <property type="entry name" value="MFS_trans_sf"/>
</dbReference>
<dbReference type="PANTHER" id="PTHR45757:SF23">
    <property type="entry name" value="MAJOR FACILITATOR SUPERFAMILY (MFS) PROFILE DOMAIN-CONTAINING PROTEIN"/>
    <property type="match status" value="1"/>
</dbReference>
<keyword evidence="2" id="KW-0472">Membrane</keyword>